<name>A0A517WYT6_9PLAN</name>
<dbReference type="SUPFAM" id="SSF47473">
    <property type="entry name" value="EF-hand"/>
    <property type="match status" value="1"/>
</dbReference>
<proteinExistence type="predicted"/>
<dbReference type="Proteomes" id="UP000318384">
    <property type="component" value="Chromosome"/>
</dbReference>
<dbReference type="InterPro" id="IPR002048">
    <property type="entry name" value="EF_hand_dom"/>
</dbReference>
<keyword evidence="5" id="KW-1185">Reference proteome</keyword>
<dbReference type="OrthoDB" id="5703633at2"/>
<feature type="chain" id="PRO_5021943734" evidence="2">
    <location>
        <begin position="23"/>
        <end position="214"/>
    </location>
</feature>
<dbReference type="RefSeq" id="WP_145178024.1">
    <property type="nucleotide sequence ID" value="NZ_CP037422.1"/>
</dbReference>
<feature type="compositionally biased region" description="Gly residues" evidence="1">
    <location>
        <begin position="25"/>
        <end position="69"/>
    </location>
</feature>
<protein>
    <submittedName>
        <fullName evidence="4">EF hand</fullName>
    </submittedName>
</protein>
<dbReference type="InterPro" id="IPR018247">
    <property type="entry name" value="EF_Hand_1_Ca_BS"/>
</dbReference>
<evidence type="ECO:0000256" key="2">
    <source>
        <dbReference type="SAM" id="SignalP"/>
    </source>
</evidence>
<keyword evidence="2" id="KW-0732">Signal</keyword>
<organism evidence="4 5">
    <name type="scientific">Gimesia aquarii</name>
    <dbReference type="NCBI Taxonomy" id="2527964"/>
    <lineage>
        <taxon>Bacteria</taxon>
        <taxon>Pseudomonadati</taxon>
        <taxon>Planctomycetota</taxon>
        <taxon>Planctomycetia</taxon>
        <taxon>Planctomycetales</taxon>
        <taxon>Planctomycetaceae</taxon>
        <taxon>Gimesia</taxon>
    </lineage>
</organism>
<dbReference type="InterPro" id="IPR011992">
    <property type="entry name" value="EF-hand-dom_pair"/>
</dbReference>
<evidence type="ECO:0000259" key="3">
    <source>
        <dbReference type="PROSITE" id="PS50222"/>
    </source>
</evidence>
<feature type="region of interest" description="Disordered" evidence="1">
    <location>
        <begin position="25"/>
        <end position="74"/>
    </location>
</feature>
<dbReference type="PROSITE" id="PS00018">
    <property type="entry name" value="EF_HAND_1"/>
    <property type="match status" value="1"/>
</dbReference>
<dbReference type="AlphaFoldDB" id="A0A517WYT6"/>
<dbReference type="GO" id="GO:0005509">
    <property type="term" value="F:calcium ion binding"/>
    <property type="evidence" value="ECO:0007669"/>
    <property type="project" value="InterPro"/>
</dbReference>
<dbReference type="Gene3D" id="1.10.238.10">
    <property type="entry name" value="EF-hand"/>
    <property type="match status" value="2"/>
</dbReference>
<evidence type="ECO:0000313" key="4">
    <source>
        <dbReference type="EMBL" id="QDU10408.1"/>
    </source>
</evidence>
<reference evidence="4 5" key="1">
    <citation type="submission" date="2019-03" db="EMBL/GenBank/DDBJ databases">
        <title>Deep-cultivation of Planctomycetes and their phenomic and genomic characterization uncovers novel biology.</title>
        <authorList>
            <person name="Wiegand S."/>
            <person name="Jogler M."/>
            <person name="Boedeker C."/>
            <person name="Pinto D."/>
            <person name="Vollmers J."/>
            <person name="Rivas-Marin E."/>
            <person name="Kohn T."/>
            <person name="Peeters S.H."/>
            <person name="Heuer A."/>
            <person name="Rast P."/>
            <person name="Oberbeckmann S."/>
            <person name="Bunk B."/>
            <person name="Jeske O."/>
            <person name="Meyerdierks A."/>
            <person name="Storesund J.E."/>
            <person name="Kallscheuer N."/>
            <person name="Luecker S."/>
            <person name="Lage O.M."/>
            <person name="Pohl T."/>
            <person name="Merkel B.J."/>
            <person name="Hornburger P."/>
            <person name="Mueller R.-W."/>
            <person name="Bruemmer F."/>
            <person name="Labrenz M."/>
            <person name="Spormann A.M."/>
            <person name="Op den Camp H."/>
            <person name="Overmann J."/>
            <person name="Amann R."/>
            <person name="Jetten M.S.M."/>
            <person name="Mascher T."/>
            <person name="Medema M.H."/>
            <person name="Devos D.P."/>
            <person name="Kaster A.-K."/>
            <person name="Ovreas L."/>
            <person name="Rohde M."/>
            <person name="Galperin M.Y."/>
            <person name="Jogler C."/>
        </authorList>
    </citation>
    <scope>NUCLEOTIDE SEQUENCE [LARGE SCALE GENOMIC DNA]</scope>
    <source>
        <strain evidence="4 5">V202</strain>
    </source>
</reference>
<feature type="domain" description="EF-hand" evidence="3">
    <location>
        <begin position="166"/>
        <end position="201"/>
    </location>
</feature>
<dbReference type="EMBL" id="CP037422">
    <property type="protein sequence ID" value="QDU10408.1"/>
    <property type="molecule type" value="Genomic_DNA"/>
</dbReference>
<dbReference type="Pfam" id="PF13202">
    <property type="entry name" value="EF-hand_5"/>
    <property type="match status" value="1"/>
</dbReference>
<gene>
    <name evidence="4" type="ORF">V202x_38070</name>
</gene>
<accession>A0A517WYT6</accession>
<sequence length="214" mass="22853" precursor="true">MRKTGFLLTLFALTIFASDAYAQRGGGRGPRGGGAQQGAGGGQRGGGQCQRGQQGAGGGNQMRRGGGNQNGDNGVDAIEELTELMARIDQNRDGVIARNEVPSQLIPRMTSADINGDGILNRQEQLAIVDRARILSGRPNVTGLGLTADIFTMLDQNKDTAVSRTEVPRQLQRLFLTLDSNKDGVVDAEEQKAALYRIKGRLNPEKPKVRVPAT</sequence>
<evidence type="ECO:0000256" key="1">
    <source>
        <dbReference type="SAM" id="MobiDB-lite"/>
    </source>
</evidence>
<evidence type="ECO:0000313" key="5">
    <source>
        <dbReference type="Proteomes" id="UP000318384"/>
    </source>
</evidence>
<dbReference type="PROSITE" id="PS50222">
    <property type="entry name" value="EF_HAND_2"/>
    <property type="match status" value="1"/>
</dbReference>
<feature type="signal peptide" evidence="2">
    <location>
        <begin position="1"/>
        <end position="22"/>
    </location>
</feature>